<feature type="transmembrane region" description="Helical" evidence="1">
    <location>
        <begin position="263"/>
        <end position="282"/>
    </location>
</feature>
<feature type="transmembrane region" description="Helical" evidence="1">
    <location>
        <begin position="194"/>
        <end position="217"/>
    </location>
</feature>
<feature type="transmembrane region" description="Helical" evidence="1">
    <location>
        <begin position="6"/>
        <end position="21"/>
    </location>
</feature>
<keyword evidence="1" id="KW-1133">Transmembrane helix</keyword>
<dbReference type="Proteomes" id="UP001254608">
    <property type="component" value="Unassembled WGS sequence"/>
</dbReference>
<name>A0ABU2WDF3_9GAMM</name>
<comment type="caution">
    <text evidence="4">The sequence shown here is derived from an EMBL/GenBank/DDBJ whole genome shotgun (WGS) entry which is preliminary data.</text>
</comment>
<dbReference type="Pfam" id="PF02308">
    <property type="entry name" value="MgtC"/>
    <property type="match status" value="1"/>
</dbReference>
<sequence>MAPELVGYATAVGVGAMIGIERERRKGQGAHRAFAGLRTFTLSCLLGAIAGASGSIHLLLVLVMIGALAVIAYQRDAGDDPGITTEIALLLTVMLGAMAMKNAPLAAALGVVVTGLLLARTQLHRWASEVLSEQELRDGLVLAVCALVLLPLMPDRTVGPFSVLNPRALWQLLVLVLSLNACGYVAVRTLGPRLGLAFAGLASGFVSSAATIAAMGARAASTPGLRHGAVAGATLSSLATVAQLAMVVGATDLETLMALLPSLFAAGAVALVYGACFAWRGWRRTDADALPAGRAFRLRDALSFVALVAGVLLVSAAATTWLGRSGTAIAAAVAGFADAHSPAIAAAALVAAGKLHANAAVVPVLLAFSTNAVTKLVLARSAGDAAFARAVSPGIVLMTAAAWLAAWL</sequence>
<dbReference type="EMBL" id="JAVRIC010000001">
    <property type="protein sequence ID" value="MDT0495911.1"/>
    <property type="molecule type" value="Genomic_DNA"/>
</dbReference>
<feature type="transmembrane region" description="Helical" evidence="1">
    <location>
        <begin position="390"/>
        <end position="407"/>
    </location>
</feature>
<protein>
    <submittedName>
        <fullName evidence="4">DUF4010 domain-containing protein</fullName>
    </submittedName>
</protein>
<feature type="transmembrane region" description="Helical" evidence="1">
    <location>
        <begin position="168"/>
        <end position="187"/>
    </location>
</feature>
<evidence type="ECO:0000313" key="4">
    <source>
        <dbReference type="EMBL" id="MDT0495911.1"/>
    </source>
</evidence>
<evidence type="ECO:0000313" key="5">
    <source>
        <dbReference type="Proteomes" id="UP001254608"/>
    </source>
</evidence>
<organism evidence="4 5">
    <name type="scientific">Banduia mediterranea</name>
    <dbReference type="NCBI Taxonomy" id="3075609"/>
    <lineage>
        <taxon>Bacteria</taxon>
        <taxon>Pseudomonadati</taxon>
        <taxon>Pseudomonadota</taxon>
        <taxon>Gammaproteobacteria</taxon>
        <taxon>Nevskiales</taxon>
        <taxon>Algiphilaceae</taxon>
        <taxon>Banduia</taxon>
    </lineage>
</organism>
<accession>A0ABU2WDF3</accession>
<feature type="transmembrane region" description="Helical" evidence="1">
    <location>
        <begin position="135"/>
        <end position="153"/>
    </location>
</feature>
<dbReference type="RefSeq" id="WP_311363303.1">
    <property type="nucleotide sequence ID" value="NZ_JAVRIC010000001.1"/>
</dbReference>
<feature type="transmembrane region" description="Helical" evidence="1">
    <location>
        <begin position="56"/>
        <end position="74"/>
    </location>
</feature>
<evidence type="ECO:0000259" key="3">
    <source>
        <dbReference type="Pfam" id="PF13194"/>
    </source>
</evidence>
<dbReference type="Pfam" id="PF13194">
    <property type="entry name" value="DUF4010"/>
    <property type="match status" value="1"/>
</dbReference>
<proteinExistence type="predicted"/>
<keyword evidence="1" id="KW-0472">Membrane</keyword>
<evidence type="ECO:0000259" key="2">
    <source>
        <dbReference type="Pfam" id="PF02308"/>
    </source>
</evidence>
<dbReference type="PANTHER" id="PTHR39084">
    <property type="entry name" value="MEMBRANE PROTEIN-RELATED"/>
    <property type="match status" value="1"/>
</dbReference>
<feature type="domain" description="DUF4010" evidence="3">
    <location>
        <begin position="174"/>
        <end position="383"/>
    </location>
</feature>
<evidence type="ECO:0000256" key="1">
    <source>
        <dbReference type="SAM" id="Phobius"/>
    </source>
</evidence>
<feature type="domain" description="MgtC/SapB/SrpB/YhiD N-terminal" evidence="2">
    <location>
        <begin position="10"/>
        <end position="125"/>
    </location>
</feature>
<dbReference type="InterPro" id="IPR025105">
    <property type="entry name" value="DUF4010"/>
</dbReference>
<feature type="transmembrane region" description="Helical" evidence="1">
    <location>
        <begin position="81"/>
        <end position="99"/>
    </location>
</feature>
<dbReference type="PANTHER" id="PTHR39084:SF1">
    <property type="entry name" value="DUF4010 DOMAIN-CONTAINING PROTEIN"/>
    <property type="match status" value="1"/>
</dbReference>
<feature type="transmembrane region" description="Helical" evidence="1">
    <location>
        <begin position="302"/>
        <end position="322"/>
    </location>
</feature>
<keyword evidence="1" id="KW-0812">Transmembrane</keyword>
<reference evidence="4 5" key="1">
    <citation type="submission" date="2023-09" db="EMBL/GenBank/DDBJ databases">
        <authorList>
            <person name="Rey-Velasco X."/>
        </authorList>
    </citation>
    <scope>NUCLEOTIDE SEQUENCE [LARGE SCALE GENOMIC DNA]</scope>
    <source>
        <strain evidence="4 5">W345</strain>
    </source>
</reference>
<dbReference type="InterPro" id="IPR049177">
    <property type="entry name" value="MgtC_SapB_SrpB_YhiD_N"/>
</dbReference>
<gene>
    <name evidence="4" type="ORF">RM530_00830</name>
</gene>
<keyword evidence="5" id="KW-1185">Reference proteome</keyword>